<keyword evidence="6" id="KW-0680">Restriction system</keyword>
<evidence type="ECO:0000256" key="7">
    <source>
        <dbReference type="ARBA" id="ARBA00047942"/>
    </source>
</evidence>
<dbReference type="Proteomes" id="UP000502533">
    <property type="component" value="Chromosome"/>
</dbReference>
<sequence>MPAALLSAPAIWRIAELLRGVVPPGEYGPVILAFTVLRRLELARGRPVSALAAVASVADPLARLETLLGRLPAPVRGMMAQMEMGPLATRLARAGVLGRVAAHFAALDLSPALYGTQAMARLFEELVRHFDAGQATGAHYTPPEIGDLMTDLVFAPDAAGTRHALYDPAAGTGVLLGRAADRLAGRGVAVDLFGQEISARACAICQADMLLRGRNPAHILPGNTLAVDHHASRRFARMLANPPFGVDWRAIRPLVQAEHAAGSAGRFAAGLPRVADGSMLFMLHLLARMRAPARGGARVGMVTHGAALAGGGADSGESAIRRHLVDHDLIDTVIALPGDMFVNTGIATYVWILDNRKPAGRQGMVRLVDATGLWRRCPRSSGEKRREMTQAHIATVVQAALAGTDMDLIVQPGADGAPARWQAVACDGPEGQDGTGCVPLSRIVPGRDFLYRSVSVERRVREAGAAARTTFTMDMADDPDSWFARMILPFDPTAKLDMARCATGCAISFARYFSRPAPPRPLAAIRAELRRSMARLAALMPGDDGD</sequence>
<dbReference type="RefSeq" id="WP_112210031.1">
    <property type="nucleotide sequence ID" value="NZ_CP050139.1"/>
</dbReference>
<dbReference type="REBASE" id="150733">
    <property type="entry name" value="M.KrhiGEMORF1649P"/>
</dbReference>
<dbReference type="EMBL" id="CP050139">
    <property type="protein sequence ID" value="QIP35462.1"/>
    <property type="molecule type" value="Genomic_DNA"/>
</dbReference>
<dbReference type="PANTHER" id="PTHR42933">
    <property type="entry name" value="SLR6095 PROTEIN"/>
    <property type="match status" value="1"/>
</dbReference>
<dbReference type="EC" id="2.1.1.72" evidence="2"/>
<evidence type="ECO:0000256" key="6">
    <source>
        <dbReference type="ARBA" id="ARBA00022747"/>
    </source>
</evidence>
<evidence type="ECO:0000256" key="2">
    <source>
        <dbReference type="ARBA" id="ARBA00011900"/>
    </source>
</evidence>
<evidence type="ECO:0000313" key="9">
    <source>
        <dbReference type="Proteomes" id="UP000502533"/>
    </source>
</evidence>
<gene>
    <name evidence="8" type="ORF">GWK63_08320</name>
</gene>
<dbReference type="GO" id="GO:0032259">
    <property type="term" value="P:methylation"/>
    <property type="evidence" value="ECO:0007669"/>
    <property type="project" value="UniProtKB-KW"/>
</dbReference>
<organism evidence="8 9">
    <name type="scientific">Komagataeibacter rhaeticus</name>
    <dbReference type="NCBI Taxonomy" id="215221"/>
    <lineage>
        <taxon>Bacteria</taxon>
        <taxon>Pseudomonadati</taxon>
        <taxon>Pseudomonadota</taxon>
        <taxon>Alphaproteobacteria</taxon>
        <taxon>Acetobacterales</taxon>
        <taxon>Acetobacteraceae</taxon>
        <taxon>Komagataeibacter</taxon>
    </lineage>
</organism>
<dbReference type="AlphaFoldDB" id="A0A181CAV9"/>
<dbReference type="InterPro" id="IPR051537">
    <property type="entry name" value="DNA_Adenine_Mtase"/>
</dbReference>
<keyword evidence="4 8" id="KW-0808">Transferase</keyword>
<dbReference type="PANTHER" id="PTHR42933:SF3">
    <property type="entry name" value="TYPE I RESTRICTION ENZYME MJAVIII METHYLASE SUBUNIT"/>
    <property type="match status" value="1"/>
</dbReference>
<dbReference type="PRINTS" id="PR00507">
    <property type="entry name" value="N12N6MTFRASE"/>
</dbReference>
<evidence type="ECO:0000256" key="4">
    <source>
        <dbReference type="ARBA" id="ARBA00022679"/>
    </source>
</evidence>
<accession>A0A181CAV9</accession>
<evidence type="ECO:0000256" key="3">
    <source>
        <dbReference type="ARBA" id="ARBA00022603"/>
    </source>
</evidence>
<comment type="catalytic activity">
    <reaction evidence="7">
        <text>a 2'-deoxyadenosine in DNA + S-adenosyl-L-methionine = an N(6)-methyl-2'-deoxyadenosine in DNA + S-adenosyl-L-homocysteine + H(+)</text>
        <dbReference type="Rhea" id="RHEA:15197"/>
        <dbReference type="Rhea" id="RHEA-COMP:12418"/>
        <dbReference type="Rhea" id="RHEA-COMP:12419"/>
        <dbReference type="ChEBI" id="CHEBI:15378"/>
        <dbReference type="ChEBI" id="CHEBI:57856"/>
        <dbReference type="ChEBI" id="CHEBI:59789"/>
        <dbReference type="ChEBI" id="CHEBI:90615"/>
        <dbReference type="ChEBI" id="CHEBI:90616"/>
        <dbReference type="EC" id="2.1.1.72"/>
    </reaction>
</comment>
<reference evidence="8 9" key="1">
    <citation type="submission" date="2020-03" db="EMBL/GenBank/DDBJ databases">
        <title>Isolation of cellulose-producing strains, genome characterization and application of the synthesized cellulose films as an economical and sustainable material for piezoelectric sensor construction.</title>
        <authorList>
            <person name="Mangayil R.K."/>
        </authorList>
    </citation>
    <scope>NUCLEOTIDE SEQUENCE [LARGE SCALE GENOMIC DNA]</scope>
    <source>
        <strain evidence="8 9">ENS 9a1a</strain>
    </source>
</reference>
<protein>
    <recommendedName>
        <fullName evidence="2">site-specific DNA-methyltransferase (adenine-specific)</fullName>
        <ecNumber evidence="2">2.1.1.72</ecNumber>
    </recommendedName>
</protein>
<dbReference type="CDD" id="cd02440">
    <property type="entry name" value="AdoMet_MTases"/>
    <property type="match status" value="1"/>
</dbReference>
<dbReference type="Gene3D" id="3.40.50.150">
    <property type="entry name" value="Vaccinia Virus protein VP39"/>
    <property type="match status" value="1"/>
</dbReference>
<keyword evidence="5" id="KW-0949">S-adenosyl-L-methionine</keyword>
<dbReference type="REBASE" id="394347">
    <property type="entry name" value="M.Krh9a1aORF8320P"/>
</dbReference>
<name>A0A181CAV9_9PROT</name>
<comment type="similarity">
    <text evidence="1">Belongs to the N(4)/N(6)-methyltransferase family.</text>
</comment>
<evidence type="ECO:0000256" key="1">
    <source>
        <dbReference type="ARBA" id="ARBA00006594"/>
    </source>
</evidence>
<dbReference type="GO" id="GO:0003677">
    <property type="term" value="F:DNA binding"/>
    <property type="evidence" value="ECO:0007669"/>
    <property type="project" value="InterPro"/>
</dbReference>
<dbReference type="GO" id="GO:0009307">
    <property type="term" value="P:DNA restriction-modification system"/>
    <property type="evidence" value="ECO:0007669"/>
    <property type="project" value="UniProtKB-KW"/>
</dbReference>
<dbReference type="GeneID" id="85022157"/>
<dbReference type="InterPro" id="IPR029063">
    <property type="entry name" value="SAM-dependent_MTases_sf"/>
</dbReference>
<dbReference type="GO" id="GO:0008170">
    <property type="term" value="F:N-methyltransferase activity"/>
    <property type="evidence" value="ECO:0007669"/>
    <property type="project" value="InterPro"/>
</dbReference>
<dbReference type="SUPFAM" id="SSF53335">
    <property type="entry name" value="S-adenosyl-L-methionine-dependent methyltransferases"/>
    <property type="match status" value="1"/>
</dbReference>
<keyword evidence="9" id="KW-1185">Reference proteome</keyword>
<dbReference type="Pfam" id="PF02384">
    <property type="entry name" value="N6_Mtase"/>
    <property type="match status" value="1"/>
</dbReference>
<dbReference type="InterPro" id="IPR003356">
    <property type="entry name" value="DNA_methylase_A-5"/>
</dbReference>
<keyword evidence="3 8" id="KW-0489">Methyltransferase</keyword>
<evidence type="ECO:0000313" key="8">
    <source>
        <dbReference type="EMBL" id="QIP35462.1"/>
    </source>
</evidence>
<proteinExistence type="inferred from homology"/>
<dbReference type="KEGG" id="kre:GWK63_08320"/>
<dbReference type="GO" id="GO:0009007">
    <property type="term" value="F:site-specific DNA-methyltransferase (adenine-specific) activity"/>
    <property type="evidence" value="ECO:0007669"/>
    <property type="project" value="UniProtKB-EC"/>
</dbReference>
<evidence type="ECO:0000256" key="5">
    <source>
        <dbReference type="ARBA" id="ARBA00022691"/>
    </source>
</evidence>